<evidence type="ECO:0000256" key="7">
    <source>
        <dbReference type="RuleBase" id="RU003879"/>
    </source>
</evidence>
<dbReference type="InterPro" id="IPR003400">
    <property type="entry name" value="ExbD"/>
</dbReference>
<keyword evidence="7" id="KW-0813">Transport</keyword>
<dbReference type="PANTHER" id="PTHR30558">
    <property type="entry name" value="EXBD MEMBRANE COMPONENT OF PMF-DRIVEN MACROMOLECULE IMPORT SYSTEM"/>
    <property type="match status" value="1"/>
</dbReference>
<keyword evidence="6 8" id="KW-0472">Membrane</keyword>
<sequence length="136" mass="15415">MKVKRDFSIKNKPDMLPLIDVVFLLLVFFIYAMLSMSYHNGIRLELPESAQAEHMEETTELIVSVEADGRVFMGKEEVALPELGARVARYFEGKTKKQVILSGHKELSYQNLFHVMDTIREAGVCDIALQAEVAKP</sequence>
<comment type="subcellular location">
    <subcellularLocation>
        <location evidence="1">Cell membrane</location>
        <topology evidence="1">Single-pass membrane protein</topology>
    </subcellularLocation>
    <subcellularLocation>
        <location evidence="7">Cell membrane</location>
        <topology evidence="7">Single-pass type II membrane protein</topology>
    </subcellularLocation>
</comment>
<dbReference type="RefSeq" id="WP_092210893.1">
    <property type="nucleotide sequence ID" value="NZ_FMUX01000008.1"/>
</dbReference>
<evidence type="ECO:0000256" key="2">
    <source>
        <dbReference type="ARBA" id="ARBA00005811"/>
    </source>
</evidence>
<reference evidence="9 10" key="1">
    <citation type="submission" date="2016-10" db="EMBL/GenBank/DDBJ databases">
        <authorList>
            <person name="de Groot N.N."/>
        </authorList>
    </citation>
    <scope>NUCLEOTIDE SEQUENCE [LARGE SCALE GENOMIC DNA]</scope>
    <source>
        <strain evidence="9 10">AA1</strain>
    </source>
</reference>
<organism evidence="9 10">
    <name type="scientific">Desulfoluna spongiiphila</name>
    <dbReference type="NCBI Taxonomy" id="419481"/>
    <lineage>
        <taxon>Bacteria</taxon>
        <taxon>Pseudomonadati</taxon>
        <taxon>Thermodesulfobacteriota</taxon>
        <taxon>Desulfobacteria</taxon>
        <taxon>Desulfobacterales</taxon>
        <taxon>Desulfolunaceae</taxon>
        <taxon>Desulfoluna</taxon>
    </lineage>
</organism>
<evidence type="ECO:0000256" key="8">
    <source>
        <dbReference type="SAM" id="Phobius"/>
    </source>
</evidence>
<dbReference type="OrthoDB" id="287326at2"/>
<dbReference type="GO" id="GO:0022857">
    <property type="term" value="F:transmembrane transporter activity"/>
    <property type="evidence" value="ECO:0007669"/>
    <property type="project" value="InterPro"/>
</dbReference>
<dbReference type="Gene3D" id="3.30.420.270">
    <property type="match status" value="1"/>
</dbReference>
<keyword evidence="5 8" id="KW-1133">Transmembrane helix</keyword>
<evidence type="ECO:0000256" key="3">
    <source>
        <dbReference type="ARBA" id="ARBA00022475"/>
    </source>
</evidence>
<accession>A0A1G5FET2</accession>
<dbReference type="GO" id="GO:0015031">
    <property type="term" value="P:protein transport"/>
    <property type="evidence" value="ECO:0007669"/>
    <property type="project" value="UniProtKB-KW"/>
</dbReference>
<dbReference type="PANTHER" id="PTHR30558:SF3">
    <property type="entry name" value="BIOPOLYMER TRANSPORT PROTEIN EXBD-RELATED"/>
    <property type="match status" value="1"/>
</dbReference>
<dbReference type="Proteomes" id="UP000198870">
    <property type="component" value="Unassembled WGS sequence"/>
</dbReference>
<evidence type="ECO:0000256" key="6">
    <source>
        <dbReference type="ARBA" id="ARBA00023136"/>
    </source>
</evidence>
<keyword evidence="10" id="KW-1185">Reference proteome</keyword>
<dbReference type="STRING" id="419481.SAMN05216233_10828"/>
<keyword evidence="4 7" id="KW-0812">Transmembrane</keyword>
<dbReference type="Pfam" id="PF02472">
    <property type="entry name" value="ExbD"/>
    <property type="match status" value="1"/>
</dbReference>
<protein>
    <submittedName>
        <fullName evidence="9">Biopolymer transport protein ExbD</fullName>
    </submittedName>
</protein>
<gene>
    <name evidence="9" type="ORF">SAMN05216233_10828</name>
</gene>
<dbReference type="AlphaFoldDB" id="A0A1G5FET2"/>
<name>A0A1G5FET2_9BACT</name>
<dbReference type="GO" id="GO:0005886">
    <property type="term" value="C:plasma membrane"/>
    <property type="evidence" value="ECO:0007669"/>
    <property type="project" value="UniProtKB-SubCell"/>
</dbReference>
<evidence type="ECO:0000256" key="1">
    <source>
        <dbReference type="ARBA" id="ARBA00004162"/>
    </source>
</evidence>
<feature type="transmembrane region" description="Helical" evidence="8">
    <location>
        <begin position="15"/>
        <end position="34"/>
    </location>
</feature>
<keyword evidence="3" id="KW-1003">Cell membrane</keyword>
<evidence type="ECO:0000313" key="9">
    <source>
        <dbReference type="EMBL" id="SCY37713.1"/>
    </source>
</evidence>
<evidence type="ECO:0000256" key="4">
    <source>
        <dbReference type="ARBA" id="ARBA00022692"/>
    </source>
</evidence>
<evidence type="ECO:0000313" key="10">
    <source>
        <dbReference type="Proteomes" id="UP000198870"/>
    </source>
</evidence>
<dbReference type="EMBL" id="FMUX01000008">
    <property type="protein sequence ID" value="SCY37713.1"/>
    <property type="molecule type" value="Genomic_DNA"/>
</dbReference>
<comment type="similarity">
    <text evidence="2 7">Belongs to the ExbD/TolR family.</text>
</comment>
<proteinExistence type="inferred from homology"/>
<evidence type="ECO:0000256" key="5">
    <source>
        <dbReference type="ARBA" id="ARBA00022989"/>
    </source>
</evidence>
<keyword evidence="7" id="KW-0653">Protein transport</keyword>